<sequence length="553" mass="60236">MDPSSSNDGGGGDPLHTTAYIARRASVATGKRKALDCEEEGTPPQAHREPPYFIKRGNKRTKLISPNPPPVRRRLPRQPRIRKATHRPVEPDTMTTGLPSFPFTFGFTMASADAAGGSGDTTRRESTSPSNSFDDLYAPQEAPHPDTLSSEEMIHDSVINLRPEAFAQSESSMSSTHDQPGQSTQPSTPIVRSDLGIEASFLPLNNALEPIRTSPELSADEADFVLDDLLRPDTVPQLSSGFVPFLVNDVVMVDTQSAILYAESDSDVEEENEVVGVLLDSPASSQEETDVWQVIDNHHTRIHADSDNSIQQENEAAGITENNIPPSITTTTSVREQTSADSPPPDDGETGPDPSSAPTPALATTEDTDPRIEDSYNYPIMHTDVNESDNEAVGAINSPISPQGETDPDAVPVLAINEGSIATLLNRMGEAAASISGMSADIKALREVVEKNQKRPNIRRHPALDRQGGPGDSHSDADDENDGARPRSRRWKRPKKRTRQINNFQVLQFSMYQCLTINQVKFAPASRGMRDVLKQSCQHVGDVLHYEYVVVIG</sequence>
<accession>A0AAW0FTY8</accession>
<feature type="region of interest" description="Disordered" evidence="1">
    <location>
        <begin position="167"/>
        <end position="190"/>
    </location>
</feature>
<organism evidence="2 3">
    <name type="scientific">Cerrena zonata</name>
    <dbReference type="NCBI Taxonomy" id="2478898"/>
    <lineage>
        <taxon>Eukaryota</taxon>
        <taxon>Fungi</taxon>
        <taxon>Dikarya</taxon>
        <taxon>Basidiomycota</taxon>
        <taxon>Agaricomycotina</taxon>
        <taxon>Agaricomycetes</taxon>
        <taxon>Polyporales</taxon>
        <taxon>Cerrenaceae</taxon>
        <taxon>Cerrena</taxon>
    </lineage>
</organism>
<evidence type="ECO:0000313" key="2">
    <source>
        <dbReference type="EMBL" id="KAK7684311.1"/>
    </source>
</evidence>
<dbReference type="Proteomes" id="UP001385951">
    <property type="component" value="Unassembled WGS sequence"/>
</dbReference>
<feature type="compositionally biased region" description="Polar residues" evidence="1">
    <location>
        <begin position="168"/>
        <end position="190"/>
    </location>
</feature>
<keyword evidence="3" id="KW-1185">Reference proteome</keyword>
<feature type="region of interest" description="Disordered" evidence="1">
    <location>
        <begin position="27"/>
        <end position="80"/>
    </location>
</feature>
<feature type="region of interest" description="Disordered" evidence="1">
    <location>
        <begin position="114"/>
        <end position="148"/>
    </location>
</feature>
<reference evidence="2 3" key="1">
    <citation type="submission" date="2022-09" db="EMBL/GenBank/DDBJ databases">
        <authorList>
            <person name="Palmer J.M."/>
        </authorList>
    </citation>
    <scope>NUCLEOTIDE SEQUENCE [LARGE SCALE GENOMIC DNA]</scope>
    <source>
        <strain evidence="2 3">DSM 7382</strain>
    </source>
</reference>
<protein>
    <submittedName>
        <fullName evidence="2">Uncharacterized protein</fullName>
    </submittedName>
</protein>
<name>A0AAW0FTY8_9APHY</name>
<evidence type="ECO:0000256" key="1">
    <source>
        <dbReference type="SAM" id="MobiDB-lite"/>
    </source>
</evidence>
<dbReference type="AlphaFoldDB" id="A0AAW0FTY8"/>
<evidence type="ECO:0000313" key="3">
    <source>
        <dbReference type="Proteomes" id="UP001385951"/>
    </source>
</evidence>
<gene>
    <name evidence="2" type="ORF">QCA50_012635</name>
</gene>
<feature type="region of interest" description="Disordered" evidence="1">
    <location>
        <begin position="317"/>
        <end position="376"/>
    </location>
</feature>
<dbReference type="EMBL" id="JASBNA010000026">
    <property type="protein sequence ID" value="KAK7684311.1"/>
    <property type="molecule type" value="Genomic_DNA"/>
</dbReference>
<comment type="caution">
    <text evidence="2">The sequence shown here is derived from an EMBL/GenBank/DDBJ whole genome shotgun (WGS) entry which is preliminary data.</text>
</comment>
<feature type="compositionally biased region" description="Polar residues" evidence="1">
    <location>
        <begin position="317"/>
        <end position="340"/>
    </location>
</feature>
<feature type="region of interest" description="Disordered" evidence="1">
    <location>
        <begin position="451"/>
        <end position="497"/>
    </location>
</feature>
<proteinExistence type="predicted"/>
<feature type="compositionally biased region" description="Basic residues" evidence="1">
    <location>
        <begin position="71"/>
        <end position="80"/>
    </location>
</feature>
<feature type="compositionally biased region" description="Basic residues" evidence="1">
    <location>
        <begin position="486"/>
        <end position="497"/>
    </location>
</feature>